<protein>
    <submittedName>
        <fullName evidence="3">L-amino acid dehydrogenase</fullName>
    </submittedName>
</protein>
<proteinExistence type="inferred from homology"/>
<organism evidence="3 4">
    <name type="scientific">Methylobacterium isbiliense</name>
    <dbReference type="NCBI Taxonomy" id="315478"/>
    <lineage>
        <taxon>Bacteria</taxon>
        <taxon>Pseudomonadati</taxon>
        <taxon>Pseudomonadota</taxon>
        <taxon>Alphaproteobacteria</taxon>
        <taxon>Hyphomicrobiales</taxon>
        <taxon>Methylobacteriaceae</taxon>
        <taxon>Methylobacterium</taxon>
    </lineage>
</organism>
<reference evidence="3" key="2">
    <citation type="submission" date="2021-08" db="EMBL/GenBank/DDBJ databases">
        <authorList>
            <person name="Tani A."/>
            <person name="Ola A."/>
            <person name="Ogura Y."/>
            <person name="Katsura K."/>
            <person name="Hayashi T."/>
        </authorList>
    </citation>
    <scope>NUCLEOTIDE SEQUENCE</scope>
    <source>
        <strain evidence="3">DSM 17168</strain>
    </source>
</reference>
<dbReference type="Gene3D" id="3.50.50.60">
    <property type="entry name" value="FAD/NAD(P)-binding domain"/>
    <property type="match status" value="1"/>
</dbReference>
<evidence type="ECO:0000313" key="3">
    <source>
        <dbReference type="EMBL" id="GJE01883.1"/>
    </source>
</evidence>
<dbReference type="PANTHER" id="PTHR43563:SF1">
    <property type="entry name" value="AMINE OXIDASE [FLAVIN-CONTAINING] B"/>
    <property type="match status" value="1"/>
</dbReference>
<comment type="caution">
    <text evidence="3">The sequence shown here is derived from an EMBL/GenBank/DDBJ whole genome shotgun (WGS) entry which is preliminary data.</text>
</comment>
<evidence type="ECO:0000256" key="1">
    <source>
        <dbReference type="ARBA" id="ARBA00005995"/>
    </source>
</evidence>
<comment type="similarity">
    <text evidence="1">Belongs to the flavin monoamine oxidase family.</text>
</comment>
<feature type="domain" description="Amine oxidase" evidence="2">
    <location>
        <begin position="61"/>
        <end position="304"/>
    </location>
</feature>
<dbReference type="RefSeq" id="WP_353960053.1">
    <property type="nucleotide sequence ID" value="NZ_BPQQ01000043.1"/>
</dbReference>
<dbReference type="PANTHER" id="PTHR43563">
    <property type="entry name" value="AMINE OXIDASE"/>
    <property type="match status" value="1"/>
</dbReference>
<dbReference type="InterPro" id="IPR002937">
    <property type="entry name" value="Amino_oxidase"/>
</dbReference>
<sequence>MAARDTRTAAQYLRDLAFTDEAYRFLAGFVEGELCTPIATFSAQELIEQAVSVGGRQGEADSAQWFLAEGTGPLAGHLAGILGASVVLNAPVTRVHQDADGIAVDTGHVTRRAKSLIVTTPPQLYASIGIMPHLPGDRQRVIAGYQRGSVIKTVLVFGNPWWRERGLSGSFLSPGALCNAGLDASLPDGRTGTLVLFSTSASGRRLGQTTSEPERIERVLASLRSIVGSEIPSPIAGRSIDWTTDPWSLGGYASRRGLGGWTAAPDLFASVGNIHFAGTEAASEWRSFMEGALQSAERAADAVLASG</sequence>
<dbReference type="SUPFAM" id="SSF51905">
    <property type="entry name" value="FAD/NAD(P)-binding domain"/>
    <property type="match status" value="1"/>
</dbReference>
<evidence type="ECO:0000259" key="2">
    <source>
        <dbReference type="Pfam" id="PF01593"/>
    </source>
</evidence>
<evidence type="ECO:0000313" key="4">
    <source>
        <dbReference type="Proteomes" id="UP001055153"/>
    </source>
</evidence>
<gene>
    <name evidence="3" type="ORF">GMJLKIPL_3820</name>
</gene>
<dbReference type="InterPro" id="IPR036188">
    <property type="entry name" value="FAD/NAD-bd_sf"/>
</dbReference>
<keyword evidence="4" id="KW-1185">Reference proteome</keyword>
<dbReference type="InterPro" id="IPR050703">
    <property type="entry name" value="Flavin_MAO"/>
</dbReference>
<dbReference type="EMBL" id="BPQQ01000043">
    <property type="protein sequence ID" value="GJE01883.1"/>
    <property type="molecule type" value="Genomic_DNA"/>
</dbReference>
<dbReference type="Proteomes" id="UP001055153">
    <property type="component" value="Unassembled WGS sequence"/>
</dbReference>
<dbReference type="SUPFAM" id="SSF54373">
    <property type="entry name" value="FAD-linked reductases, C-terminal domain"/>
    <property type="match status" value="1"/>
</dbReference>
<dbReference type="Pfam" id="PF01593">
    <property type="entry name" value="Amino_oxidase"/>
    <property type="match status" value="1"/>
</dbReference>
<reference evidence="3" key="1">
    <citation type="journal article" date="2021" name="Front. Microbiol.">
        <title>Comprehensive Comparative Genomics and Phenotyping of Methylobacterium Species.</title>
        <authorList>
            <person name="Alessa O."/>
            <person name="Ogura Y."/>
            <person name="Fujitani Y."/>
            <person name="Takami H."/>
            <person name="Hayashi T."/>
            <person name="Sahin N."/>
            <person name="Tani A."/>
        </authorList>
    </citation>
    <scope>NUCLEOTIDE SEQUENCE</scope>
    <source>
        <strain evidence="3">DSM 17168</strain>
    </source>
</reference>
<accession>A0ABQ4SJ23</accession>
<name>A0ABQ4SJ23_9HYPH</name>